<evidence type="ECO:0000313" key="2">
    <source>
        <dbReference type="EMBL" id="MQS15969.1"/>
    </source>
</evidence>
<dbReference type="InterPro" id="IPR019734">
    <property type="entry name" value="TPR_rpt"/>
</dbReference>
<dbReference type="AlphaFoldDB" id="A0A6N7KZI7"/>
<dbReference type="Gene3D" id="1.25.40.10">
    <property type="entry name" value="Tetratricopeptide repeat domain"/>
    <property type="match status" value="3"/>
</dbReference>
<protein>
    <submittedName>
        <fullName evidence="2">Tetratricopeptide repeat protein</fullName>
    </submittedName>
</protein>
<dbReference type="InterPro" id="IPR050767">
    <property type="entry name" value="Sel1_AlgK"/>
</dbReference>
<sequence length="830" mass="90078">MTHHNALPQGASWAHTDNRIIDGTVHGNVIQAGVVNIHSGPAHDSDRTGAGRRPEKPIRQWDPHDLEVHPAGASRPVAGRSGDPRAVVLPSYVRRAHDQNLADAAGDAAKGRSRMVVLVGSSSTGKTRACWEAVQPLADQGWALWHPFDPTRAEAALADLERVGPHTVLWLNETQHYLGGPQAGERIAAALHTLLTDPGREPVLILGTLWPEYASQYIALPHPGGPDPHSRARELLTGRTLTVPDTFDQNELLAAEALARDGDQLLADALTRAHTDGRLAQDLAGAPELLRRYQHAIPATRGLLEAAMDARRLGVGVHLPQTFLTDAAADYLTDHDWDQLTDDWAEAALSDLARPVHGKQAPLRRSAMRSPRRPPGSPTPGPEEGPMFRLADYLEQHGRATRRRLCPPASFWHAAHIHLIRPEDLNNLATAAEARFRKQWAHHLRHRAADAGHSRALFDLAVTRERAGDREGAESLYRQAADAGWPLARGSLVWMREQAGDWEGAEALYRQAADTGNPQVLANLAWMRKQAGDREGAESLYLQAADAGDPGALFDLASMREQAGDREGAEALYRQIADTGWPLALVSPVWMRERAGDWEGAEALYRQTADTGNPQVLANLAWMRERAGDREGAESLAQQAADAGDPGALTRLAQMRERAGDWESAESLYLQAADAGDPQVLAVLAEMREQAGDREGAESLAWQAADAGDPQVLAVLAEMREQAGDREGAESLYLQAADASDPGALTRLAQMRERAGDREGAESLAWQAADAGDPQVLAVLAEMREQAGDREGAESLYLQAADAGLDLHTSTIDRWPWGLDPDGSPTPPWH</sequence>
<dbReference type="Proteomes" id="UP000450000">
    <property type="component" value="Unassembled WGS sequence"/>
</dbReference>
<evidence type="ECO:0000256" key="1">
    <source>
        <dbReference type="SAM" id="MobiDB-lite"/>
    </source>
</evidence>
<feature type="compositionally biased region" description="Basic and acidic residues" evidence="1">
    <location>
        <begin position="41"/>
        <end position="68"/>
    </location>
</feature>
<dbReference type="EMBL" id="WBOF01000002">
    <property type="protein sequence ID" value="MQS15969.1"/>
    <property type="molecule type" value="Genomic_DNA"/>
</dbReference>
<dbReference type="SUPFAM" id="SSF81901">
    <property type="entry name" value="HCP-like"/>
    <property type="match status" value="2"/>
</dbReference>
<dbReference type="InterPro" id="IPR006597">
    <property type="entry name" value="Sel1-like"/>
</dbReference>
<feature type="region of interest" description="Disordered" evidence="1">
    <location>
        <begin position="355"/>
        <end position="387"/>
    </location>
</feature>
<proteinExistence type="predicted"/>
<organism evidence="2 3">
    <name type="scientific">Streptomyces kaniharaensis</name>
    <dbReference type="NCBI Taxonomy" id="212423"/>
    <lineage>
        <taxon>Bacteria</taxon>
        <taxon>Bacillati</taxon>
        <taxon>Actinomycetota</taxon>
        <taxon>Actinomycetes</taxon>
        <taxon>Kitasatosporales</taxon>
        <taxon>Streptomycetaceae</taxon>
        <taxon>Streptomyces</taxon>
    </lineage>
</organism>
<gene>
    <name evidence="2" type="ORF">F7Q99_27880</name>
</gene>
<dbReference type="PANTHER" id="PTHR11102:SF160">
    <property type="entry name" value="ERAD-ASSOCIATED E3 UBIQUITIN-PROTEIN LIGASE COMPONENT HRD3"/>
    <property type="match status" value="1"/>
</dbReference>
<reference evidence="2 3" key="1">
    <citation type="submission" date="2019-09" db="EMBL/GenBank/DDBJ databases">
        <title>Genome Sequences of Streptomyces kaniharaensis ATCC 21070.</title>
        <authorList>
            <person name="Zhu W."/>
            <person name="De Crecy-Lagard V."/>
            <person name="Richards N.G."/>
        </authorList>
    </citation>
    <scope>NUCLEOTIDE SEQUENCE [LARGE SCALE GENOMIC DNA]</scope>
    <source>
        <strain evidence="2 3">SF-557</strain>
    </source>
</reference>
<dbReference type="SMART" id="SM00671">
    <property type="entry name" value="SEL1"/>
    <property type="match status" value="7"/>
</dbReference>
<dbReference type="PANTHER" id="PTHR11102">
    <property type="entry name" value="SEL-1-LIKE PROTEIN"/>
    <property type="match status" value="1"/>
</dbReference>
<comment type="caution">
    <text evidence="2">The sequence shown here is derived from an EMBL/GenBank/DDBJ whole genome shotgun (WGS) entry which is preliminary data.</text>
</comment>
<keyword evidence="3" id="KW-1185">Reference proteome</keyword>
<dbReference type="Pfam" id="PF13176">
    <property type="entry name" value="TPR_7"/>
    <property type="match status" value="1"/>
</dbReference>
<name>A0A6N7KZI7_9ACTN</name>
<evidence type="ECO:0000313" key="3">
    <source>
        <dbReference type="Proteomes" id="UP000450000"/>
    </source>
</evidence>
<feature type="compositionally biased region" description="Pro residues" evidence="1">
    <location>
        <begin position="373"/>
        <end position="383"/>
    </location>
</feature>
<feature type="region of interest" description="Disordered" evidence="1">
    <location>
        <begin position="37"/>
        <end position="68"/>
    </location>
</feature>
<accession>A0A6N7KZI7</accession>
<dbReference type="InterPro" id="IPR011990">
    <property type="entry name" value="TPR-like_helical_dom_sf"/>
</dbReference>